<dbReference type="RefSeq" id="WP_078694730.1">
    <property type="nucleotide sequence ID" value="NZ_FUWX01000021.1"/>
</dbReference>
<gene>
    <name evidence="1" type="ORF">SAMN02745174_02292</name>
</gene>
<protein>
    <recommendedName>
        <fullName evidence="3">Phage P2 GpU</fullName>
    </recommendedName>
</protein>
<evidence type="ECO:0000313" key="1">
    <source>
        <dbReference type="EMBL" id="SKA01878.1"/>
    </source>
</evidence>
<keyword evidence="2" id="KW-1185">Reference proteome</keyword>
<accession>A0A1T4QF76</accession>
<dbReference type="AlphaFoldDB" id="A0A1T4QF76"/>
<dbReference type="InterPro" id="IPR009734">
    <property type="entry name" value="Myoviridae_GpU"/>
</dbReference>
<dbReference type="OrthoDB" id="1550902at2"/>
<sequence length="128" mass="14617">MLVGSLGKIIFVVSSHYIKTIDELKFENSVTYAEHQILKRKPKLEFLNENLKTASFNIQLKAIYNVNPLAAAKELNDYMVNGTVVRFIMGIENKGKFVITSLKENHKHFSQFGTVSAIDLEVNIKEYH</sequence>
<dbReference type="Proteomes" id="UP000191153">
    <property type="component" value="Unassembled WGS sequence"/>
</dbReference>
<dbReference type="EMBL" id="FUWX01000021">
    <property type="protein sequence ID" value="SKA01878.1"/>
    <property type="molecule type" value="Genomic_DNA"/>
</dbReference>
<evidence type="ECO:0000313" key="2">
    <source>
        <dbReference type="Proteomes" id="UP000191153"/>
    </source>
</evidence>
<dbReference type="Pfam" id="PF06995">
    <property type="entry name" value="Phage_P2_GpU"/>
    <property type="match status" value="1"/>
</dbReference>
<dbReference type="STRING" id="180163.SAMN02745174_02292"/>
<evidence type="ECO:0008006" key="3">
    <source>
        <dbReference type="Google" id="ProtNLM"/>
    </source>
</evidence>
<proteinExistence type="predicted"/>
<reference evidence="1 2" key="1">
    <citation type="submission" date="2017-02" db="EMBL/GenBank/DDBJ databases">
        <authorList>
            <person name="Peterson S.W."/>
        </authorList>
    </citation>
    <scope>NUCLEOTIDE SEQUENCE [LARGE SCALE GENOMIC DNA]</scope>
    <source>
        <strain evidence="1 2">ATCC 700028</strain>
    </source>
</reference>
<name>A0A1T4QF76_9FUSO</name>
<organism evidence="1 2">
    <name type="scientific">Cetobacterium ceti</name>
    <dbReference type="NCBI Taxonomy" id="180163"/>
    <lineage>
        <taxon>Bacteria</taxon>
        <taxon>Fusobacteriati</taxon>
        <taxon>Fusobacteriota</taxon>
        <taxon>Fusobacteriia</taxon>
        <taxon>Fusobacteriales</taxon>
        <taxon>Fusobacteriaceae</taxon>
        <taxon>Cetobacterium</taxon>
    </lineage>
</organism>